<keyword evidence="2" id="KW-1185">Reference proteome</keyword>
<protein>
    <submittedName>
        <fullName evidence="1">Uncharacterized protein</fullName>
    </submittedName>
</protein>
<comment type="caution">
    <text evidence="1">The sequence shown here is derived from an EMBL/GenBank/DDBJ whole genome shotgun (WGS) entry which is preliminary data.</text>
</comment>
<name>A0AAD6PE57_9ROSI</name>
<dbReference type="AlphaFoldDB" id="A0AAD6PE57"/>
<sequence length="71" mass="8158">MIEEKFREEPEIRGIKCDSSKLIRMGFEYKYDMRKIIDESLECGKRLGALQEYSILSAVHVASAPPSVPMH</sequence>
<dbReference type="EMBL" id="JAPFFJ010000005">
    <property type="protein sequence ID" value="KAJ6426479.1"/>
    <property type="molecule type" value="Genomic_DNA"/>
</dbReference>
<evidence type="ECO:0000313" key="2">
    <source>
        <dbReference type="Proteomes" id="UP001162972"/>
    </source>
</evidence>
<accession>A0AAD6PE57</accession>
<reference evidence="1 2" key="1">
    <citation type="journal article" date="2023" name="Int. J. Mol. Sci.">
        <title>De Novo Assembly and Annotation of 11 Diverse Shrub Willow (Salix) Genomes Reveals Novel Gene Organization in Sex-Linked Regions.</title>
        <authorList>
            <person name="Hyden B."/>
            <person name="Feng K."/>
            <person name="Yates T.B."/>
            <person name="Jawdy S."/>
            <person name="Cereghino C."/>
            <person name="Smart L.B."/>
            <person name="Muchero W."/>
        </authorList>
    </citation>
    <scope>NUCLEOTIDE SEQUENCE [LARGE SCALE GENOMIC DNA]</scope>
    <source>
        <tissue evidence="1">Shoot tip</tissue>
    </source>
</reference>
<dbReference type="Proteomes" id="UP001162972">
    <property type="component" value="Chromosome 1"/>
</dbReference>
<proteinExistence type="predicted"/>
<organism evidence="1 2">
    <name type="scientific">Salix udensis</name>
    <dbReference type="NCBI Taxonomy" id="889485"/>
    <lineage>
        <taxon>Eukaryota</taxon>
        <taxon>Viridiplantae</taxon>
        <taxon>Streptophyta</taxon>
        <taxon>Embryophyta</taxon>
        <taxon>Tracheophyta</taxon>
        <taxon>Spermatophyta</taxon>
        <taxon>Magnoliopsida</taxon>
        <taxon>eudicotyledons</taxon>
        <taxon>Gunneridae</taxon>
        <taxon>Pentapetalae</taxon>
        <taxon>rosids</taxon>
        <taxon>fabids</taxon>
        <taxon>Malpighiales</taxon>
        <taxon>Salicaceae</taxon>
        <taxon>Saliceae</taxon>
        <taxon>Salix</taxon>
    </lineage>
</organism>
<gene>
    <name evidence="1" type="ORF">OIU84_022137</name>
</gene>
<evidence type="ECO:0000313" key="1">
    <source>
        <dbReference type="EMBL" id="KAJ6426479.1"/>
    </source>
</evidence>